<reference evidence="10 11" key="1">
    <citation type="journal article" date="2013" name="Genome Announc.">
        <title>Draft Genome Sequence of Sphingobium lactosutens Strain DS20T, Isolated from a Hexachlorocyclohexane Dumpsite.</title>
        <authorList>
            <person name="Kumar R."/>
            <person name="Dwivedi V."/>
            <person name="Negi V."/>
            <person name="Khurana J.P."/>
            <person name="Lal R."/>
        </authorList>
    </citation>
    <scope>NUCLEOTIDE SEQUENCE [LARGE SCALE GENOMIC DNA]</scope>
    <source>
        <strain evidence="10 11">DS20</strain>
    </source>
</reference>
<dbReference type="InterPro" id="IPR004868">
    <property type="entry name" value="DNA-dir_DNA_pol_B_mt/vir"/>
</dbReference>
<evidence type="ECO:0000313" key="10">
    <source>
        <dbReference type="EMBL" id="EQB11708.1"/>
    </source>
</evidence>
<keyword evidence="11" id="KW-1185">Reference proteome</keyword>
<dbReference type="EC" id="2.7.7.7" evidence="2"/>
<dbReference type="RefSeq" id="WP_021227772.1">
    <property type="nucleotide sequence ID" value="NZ_ATDP01000106.1"/>
</dbReference>
<dbReference type="Proteomes" id="UP000015531">
    <property type="component" value="Unassembled WGS sequence"/>
</dbReference>
<evidence type="ECO:0000256" key="8">
    <source>
        <dbReference type="ARBA" id="ARBA00049244"/>
    </source>
</evidence>
<evidence type="ECO:0000256" key="4">
    <source>
        <dbReference type="ARBA" id="ARBA00022695"/>
    </source>
</evidence>
<evidence type="ECO:0000256" key="7">
    <source>
        <dbReference type="ARBA" id="ARBA00023125"/>
    </source>
</evidence>
<name>T0HHS9_9SPHN</name>
<dbReference type="GO" id="GO:0006260">
    <property type="term" value="P:DNA replication"/>
    <property type="evidence" value="ECO:0007669"/>
    <property type="project" value="UniProtKB-KW"/>
</dbReference>
<keyword evidence="5" id="KW-0235">DNA replication</keyword>
<gene>
    <name evidence="10" type="ORF">RLDS_21495</name>
</gene>
<dbReference type="OrthoDB" id="2066645at2"/>
<dbReference type="PATRIC" id="fig|1331060.3.peg.4156"/>
<keyword evidence="3" id="KW-0808">Transferase</keyword>
<keyword evidence="4" id="KW-0548">Nucleotidyltransferase</keyword>
<accession>T0HHS9</accession>
<organism evidence="10 11">
    <name type="scientific">Sphingobium lactosutens DS20</name>
    <dbReference type="NCBI Taxonomy" id="1331060"/>
    <lineage>
        <taxon>Bacteria</taxon>
        <taxon>Pseudomonadati</taxon>
        <taxon>Pseudomonadota</taxon>
        <taxon>Alphaproteobacteria</taxon>
        <taxon>Sphingomonadales</taxon>
        <taxon>Sphingomonadaceae</taxon>
        <taxon>Sphingobium</taxon>
    </lineage>
</organism>
<comment type="catalytic activity">
    <reaction evidence="8">
        <text>DNA(n) + a 2'-deoxyribonucleoside 5'-triphosphate = DNA(n+1) + diphosphate</text>
        <dbReference type="Rhea" id="RHEA:22508"/>
        <dbReference type="Rhea" id="RHEA-COMP:17339"/>
        <dbReference type="Rhea" id="RHEA-COMP:17340"/>
        <dbReference type="ChEBI" id="CHEBI:33019"/>
        <dbReference type="ChEBI" id="CHEBI:61560"/>
        <dbReference type="ChEBI" id="CHEBI:173112"/>
        <dbReference type="EC" id="2.7.7.7"/>
    </reaction>
</comment>
<evidence type="ECO:0000256" key="1">
    <source>
        <dbReference type="ARBA" id="ARBA00005755"/>
    </source>
</evidence>
<dbReference type="InterPro" id="IPR043502">
    <property type="entry name" value="DNA/RNA_pol_sf"/>
</dbReference>
<dbReference type="SUPFAM" id="SSF56672">
    <property type="entry name" value="DNA/RNA polymerases"/>
    <property type="match status" value="1"/>
</dbReference>
<evidence type="ECO:0000313" key="11">
    <source>
        <dbReference type="Proteomes" id="UP000015531"/>
    </source>
</evidence>
<sequence length="869" mass="97994">MERENFYGEKHSRDDDRYLIIGFDTEYKTPDGELTPQDIKDGSGKYKVISYQFHCSIYDPGQPDAVEWSGICYPEGNDRLSLADLLTFAFHQGIATGAVSKLPNKVYLAGHFTRADFPAFKDFQTISKLIGSVRATFLSIDNHILLQYWFPDDGPVKIEVVLRDTMLLTPATSKSLRALGDLVGVPKVVLDDDPVLEKHYKENMDQLLADRPELFEDYAITDAIICVRYLDQLIRQCDDILGRRKVPATLTGIGVDLLMQTWKAADLDPLEMIGKEEVVVSYFNKRLGRHEKRPVDVNIREVDWHIPLATECYHGGRNEQFWFGPAFEDNWTDFDLTGAYPTAMALIGMADWRSAYVSLDLDQFTHRTLGIANVEFEFPEHVKYPTMPVRTNNGLVFPRTGISDCAAPEIALARSLGATLKIRHGVIIPTNLEKPVFADFISQCIMKRKSFAKGSLQNLFWKELSNSSYGKTAQGLHQKRVYDLRDREMKPLPPSKITNPFFAAYITSFVRSALGEVMNALPSEVCVFSCTTDGFLTNATQAQIDAASTGPIAGLYRQSRQMLTGEPDMLEIKHVVRKPLGWRTRGQATLIEGRDDQGPHEKIVLAKGGIYTPEYLEDQRELNAKILGMFLDRKPDDVIPLKIKTGIRDIIEWDADLVDKHVSKRLNMEFDWKRMPQAVWQDDTIDHVAFSTRPWESIDQFFKVREIWDSFAVATPRCIKTVDDYRALATYIFAQSALSAGGGQYLKKDSPDIKRLRQMLCIAWRKSAAGITRKFDGHTSQSFADLLTSIGIPCKRSDVENARKPFVPHICPATPAVMAALDLLKIHVPSLEVDLFLSANTAIDILAATQENNPYRSIEGTEKILEVAA</sequence>
<keyword evidence="7" id="KW-0238">DNA-binding</keyword>
<dbReference type="AlphaFoldDB" id="T0HHS9"/>
<evidence type="ECO:0000256" key="5">
    <source>
        <dbReference type="ARBA" id="ARBA00022705"/>
    </source>
</evidence>
<comment type="caution">
    <text evidence="10">The sequence shown here is derived from an EMBL/GenBank/DDBJ whole genome shotgun (WGS) entry which is preliminary data.</text>
</comment>
<evidence type="ECO:0000256" key="6">
    <source>
        <dbReference type="ARBA" id="ARBA00022932"/>
    </source>
</evidence>
<dbReference type="GO" id="GO:0003887">
    <property type="term" value="F:DNA-directed DNA polymerase activity"/>
    <property type="evidence" value="ECO:0007669"/>
    <property type="project" value="UniProtKB-KW"/>
</dbReference>
<evidence type="ECO:0000256" key="3">
    <source>
        <dbReference type="ARBA" id="ARBA00022679"/>
    </source>
</evidence>
<dbReference type="GO" id="GO:0000166">
    <property type="term" value="F:nucleotide binding"/>
    <property type="evidence" value="ECO:0007669"/>
    <property type="project" value="InterPro"/>
</dbReference>
<feature type="domain" description="DNA-directed DNA polymerase family B mitochondria/virus" evidence="9">
    <location>
        <begin position="312"/>
        <end position="492"/>
    </location>
</feature>
<keyword evidence="6" id="KW-0239">DNA-directed DNA polymerase</keyword>
<dbReference type="eggNOG" id="ENOG502ZAHJ">
    <property type="taxonomic scope" value="Bacteria"/>
</dbReference>
<evidence type="ECO:0000256" key="2">
    <source>
        <dbReference type="ARBA" id="ARBA00012417"/>
    </source>
</evidence>
<proteinExistence type="inferred from homology"/>
<dbReference type="Pfam" id="PF03175">
    <property type="entry name" value="DNA_pol_B_2"/>
    <property type="match status" value="1"/>
</dbReference>
<protein>
    <recommendedName>
        <fullName evidence="2">DNA-directed DNA polymerase</fullName>
        <ecNumber evidence="2">2.7.7.7</ecNumber>
    </recommendedName>
</protein>
<dbReference type="EMBL" id="ATDP01000106">
    <property type="protein sequence ID" value="EQB11708.1"/>
    <property type="molecule type" value="Genomic_DNA"/>
</dbReference>
<evidence type="ECO:0000259" key="9">
    <source>
        <dbReference type="Pfam" id="PF03175"/>
    </source>
</evidence>
<dbReference type="GO" id="GO:0003677">
    <property type="term" value="F:DNA binding"/>
    <property type="evidence" value="ECO:0007669"/>
    <property type="project" value="UniProtKB-KW"/>
</dbReference>
<comment type="similarity">
    <text evidence="1">Belongs to the DNA polymerase type-B family.</text>
</comment>